<evidence type="ECO:0000313" key="5">
    <source>
        <dbReference type="EMBL" id="MFB9754911.1"/>
    </source>
</evidence>
<sequence length="164" mass="18790">MTNSVDMLRRLVQAQVVHFAHLSEQTFEMERDQFTRLAQELGLSTVPKNLTSVHVVDCIGRYEPINNTTIAEKLSLSKASITKISAKLLEDGYIKRSQLNDNRKEVFFSLAAKGKRVFELHEKLHEREKQRLLQLMGSFSETELSAILRFLQTLSDHYGGRAPE</sequence>
<reference evidence="5 6" key="1">
    <citation type="submission" date="2024-09" db="EMBL/GenBank/DDBJ databases">
        <authorList>
            <person name="Sun Q."/>
            <person name="Mori K."/>
        </authorList>
    </citation>
    <scope>NUCLEOTIDE SEQUENCE [LARGE SCALE GENOMIC DNA]</scope>
    <source>
        <strain evidence="5 6">JCM 12520</strain>
    </source>
</reference>
<name>A0ABV5W3V7_9BACL</name>
<comment type="caution">
    <text evidence="5">The sequence shown here is derived from an EMBL/GenBank/DDBJ whole genome shotgun (WGS) entry which is preliminary data.</text>
</comment>
<dbReference type="SMART" id="SM00347">
    <property type="entry name" value="HTH_MARR"/>
    <property type="match status" value="1"/>
</dbReference>
<keyword evidence="6" id="KW-1185">Reference proteome</keyword>
<gene>
    <name evidence="5" type="ORF">ACFFNY_25335</name>
</gene>
<dbReference type="PROSITE" id="PS50995">
    <property type="entry name" value="HTH_MARR_2"/>
    <property type="match status" value="1"/>
</dbReference>
<dbReference type="Gene3D" id="1.10.10.10">
    <property type="entry name" value="Winged helix-like DNA-binding domain superfamily/Winged helix DNA-binding domain"/>
    <property type="match status" value="1"/>
</dbReference>
<feature type="domain" description="HTH marR-type" evidence="4">
    <location>
        <begin position="4"/>
        <end position="156"/>
    </location>
</feature>
<dbReference type="Proteomes" id="UP001589619">
    <property type="component" value="Unassembled WGS sequence"/>
</dbReference>
<keyword evidence="3" id="KW-0804">Transcription</keyword>
<proteinExistence type="predicted"/>
<dbReference type="PANTHER" id="PTHR35790">
    <property type="entry name" value="HTH-TYPE TRANSCRIPTIONAL REGULATOR PCHR"/>
    <property type="match status" value="1"/>
</dbReference>
<dbReference type="InterPro" id="IPR052067">
    <property type="entry name" value="Metal_resp_HTH_trans_reg"/>
</dbReference>
<accession>A0ABV5W3V7</accession>
<keyword evidence="1" id="KW-0805">Transcription regulation</keyword>
<dbReference type="InterPro" id="IPR000835">
    <property type="entry name" value="HTH_MarR-typ"/>
</dbReference>
<protein>
    <submittedName>
        <fullName evidence="5">MarR family transcriptional regulator</fullName>
    </submittedName>
</protein>
<dbReference type="InterPro" id="IPR036388">
    <property type="entry name" value="WH-like_DNA-bd_sf"/>
</dbReference>
<dbReference type="SUPFAM" id="SSF46785">
    <property type="entry name" value="Winged helix' DNA-binding domain"/>
    <property type="match status" value="1"/>
</dbReference>
<dbReference type="RefSeq" id="WP_344909939.1">
    <property type="nucleotide sequence ID" value="NZ_BAAAYO010000008.1"/>
</dbReference>
<evidence type="ECO:0000313" key="6">
    <source>
        <dbReference type="Proteomes" id="UP001589619"/>
    </source>
</evidence>
<keyword evidence="2" id="KW-0238">DNA-binding</keyword>
<evidence type="ECO:0000256" key="1">
    <source>
        <dbReference type="ARBA" id="ARBA00023015"/>
    </source>
</evidence>
<dbReference type="InterPro" id="IPR036390">
    <property type="entry name" value="WH_DNA-bd_sf"/>
</dbReference>
<dbReference type="EMBL" id="JBHMAG010000016">
    <property type="protein sequence ID" value="MFB9754911.1"/>
    <property type="molecule type" value="Genomic_DNA"/>
</dbReference>
<evidence type="ECO:0000256" key="2">
    <source>
        <dbReference type="ARBA" id="ARBA00023125"/>
    </source>
</evidence>
<organism evidence="5 6">
    <name type="scientific">Paenibacillus hodogayensis</name>
    <dbReference type="NCBI Taxonomy" id="279208"/>
    <lineage>
        <taxon>Bacteria</taxon>
        <taxon>Bacillati</taxon>
        <taxon>Bacillota</taxon>
        <taxon>Bacilli</taxon>
        <taxon>Bacillales</taxon>
        <taxon>Paenibacillaceae</taxon>
        <taxon>Paenibacillus</taxon>
    </lineage>
</organism>
<dbReference type="PANTHER" id="PTHR35790:SF4">
    <property type="entry name" value="HTH-TYPE TRANSCRIPTIONAL REGULATOR PCHR"/>
    <property type="match status" value="1"/>
</dbReference>
<dbReference type="Pfam" id="PF01047">
    <property type="entry name" value="MarR"/>
    <property type="match status" value="1"/>
</dbReference>
<evidence type="ECO:0000256" key="3">
    <source>
        <dbReference type="ARBA" id="ARBA00023163"/>
    </source>
</evidence>
<evidence type="ECO:0000259" key="4">
    <source>
        <dbReference type="PROSITE" id="PS50995"/>
    </source>
</evidence>